<gene>
    <name evidence="10" type="ORF">ABG768_000866</name>
</gene>
<dbReference type="InterPro" id="IPR004133">
    <property type="entry name" value="DAN_dom"/>
</dbReference>
<keyword evidence="11" id="KW-1185">Reference proteome</keyword>
<dbReference type="InterPro" id="IPR016860">
    <property type="entry name" value="Cerberus"/>
</dbReference>
<evidence type="ECO:0000256" key="7">
    <source>
        <dbReference type="PROSITE-ProRule" id="PRU00039"/>
    </source>
</evidence>
<dbReference type="GO" id="GO:0005576">
    <property type="term" value="C:extracellular region"/>
    <property type="evidence" value="ECO:0007669"/>
    <property type="project" value="UniProtKB-SubCell"/>
</dbReference>
<evidence type="ECO:0000256" key="8">
    <source>
        <dbReference type="SAM" id="MobiDB-lite"/>
    </source>
</evidence>
<evidence type="ECO:0000256" key="5">
    <source>
        <dbReference type="ARBA" id="ARBA00023157"/>
    </source>
</evidence>
<organism evidence="10 11">
    <name type="scientific">Culter alburnus</name>
    <name type="common">Topmouth culter</name>
    <dbReference type="NCBI Taxonomy" id="194366"/>
    <lineage>
        <taxon>Eukaryota</taxon>
        <taxon>Metazoa</taxon>
        <taxon>Chordata</taxon>
        <taxon>Craniata</taxon>
        <taxon>Vertebrata</taxon>
        <taxon>Euteleostomi</taxon>
        <taxon>Actinopterygii</taxon>
        <taxon>Neopterygii</taxon>
        <taxon>Teleostei</taxon>
        <taxon>Ostariophysi</taxon>
        <taxon>Cypriniformes</taxon>
        <taxon>Xenocyprididae</taxon>
        <taxon>Xenocypridinae</taxon>
        <taxon>Culter</taxon>
    </lineage>
</organism>
<dbReference type="InterPro" id="IPR006207">
    <property type="entry name" value="Cys_knot_C"/>
</dbReference>
<comment type="caution">
    <text evidence="10">The sequence shown here is derived from an EMBL/GenBank/DDBJ whole genome shotgun (WGS) entry which is preliminary data.</text>
</comment>
<evidence type="ECO:0000313" key="11">
    <source>
        <dbReference type="Proteomes" id="UP001479290"/>
    </source>
</evidence>
<accession>A0AAW2B5Q0</accession>
<evidence type="ECO:0000313" key="10">
    <source>
        <dbReference type="EMBL" id="KAK9981316.1"/>
    </source>
</evidence>
<dbReference type="GO" id="GO:0032926">
    <property type="term" value="P:negative regulation of activin receptor signaling pathway"/>
    <property type="evidence" value="ECO:0007669"/>
    <property type="project" value="UniProtKB-ARBA"/>
</dbReference>
<keyword evidence="3 6" id="KW-0964">Secreted</keyword>
<dbReference type="PANTHER" id="PTHR15273">
    <property type="entry name" value="DAN DOMAIN FAMILY MEMBER 5"/>
    <property type="match status" value="1"/>
</dbReference>
<feature type="chain" id="PRO_5043116490" description="CTCK domain-containing protein" evidence="6">
    <location>
        <begin position="19"/>
        <end position="229"/>
    </location>
</feature>
<evidence type="ECO:0000256" key="6">
    <source>
        <dbReference type="PIRNR" id="PIRNR027807"/>
    </source>
</evidence>
<keyword evidence="5" id="KW-1015">Disulfide bond</keyword>
<dbReference type="AlphaFoldDB" id="A0AAW2B5Q0"/>
<keyword evidence="4 6" id="KW-0732">Signal</keyword>
<evidence type="ECO:0000256" key="2">
    <source>
        <dbReference type="ARBA" id="ARBA00007872"/>
    </source>
</evidence>
<comment type="subcellular location">
    <subcellularLocation>
        <location evidence="1 6">Secreted</location>
    </subcellularLocation>
</comment>
<comment type="similarity">
    <text evidence="2 6">Belongs to the DAN family.</text>
</comment>
<protein>
    <recommendedName>
        <fullName evidence="9">CTCK domain-containing protein</fullName>
    </recommendedName>
</protein>
<dbReference type="SMART" id="SM00041">
    <property type="entry name" value="CT"/>
    <property type="match status" value="1"/>
</dbReference>
<dbReference type="PANTHER" id="PTHR15273:SF8">
    <property type="entry name" value="CERBERUS"/>
    <property type="match status" value="1"/>
</dbReference>
<proteinExistence type="inferred from homology"/>
<dbReference type="EMBL" id="JAWDJR010000001">
    <property type="protein sequence ID" value="KAK9981316.1"/>
    <property type="molecule type" value="Genomic_DNA"/>
</dbReference>
<dbReference type="Pfam" id="PF03045">
    <property type="entry name" value="DAN"/>
    <property type="match status" value="1"/>
</dbReference>
<name>A0AAW2B5Q0_CULAL</name>
<evidence type="ECO:0000256" key="3">
    <source>
        <dbReference type="ARBA" id="ARBA00022525"/>
    </source>
</evidence>
<feature type="signal peptide" evidence="6">
    <location>
        <begin position="1"/>
        <end position="18"/>
    </location>
</feature>
<evidence type="ECO:0000256" key="1">
    <source>
        <dbReference type="ARBA" id="ARBA00004613"/>
    </source>
</evidence>
<dbReference type="PROSITE" id="PS01225">
    <property type="entry name" value="CTCK_2"/>
    <property type="match status" value="1"/>
</dbReference>
<dbReference type="GO" id="GO:0003002">
    <property type="term" value="P:regionalization"/>
    <property type="evidence" value="ECO:0007669"/>
    <property type="project" value="UniProtKB-ARBA"/>
</dbReference>
<dbReference type="InterPro" id="IPR029034">
    <property type="entry name" value="Cystine-knot_cytokine"/>
</dbReference>
<dbReference type="GO" id="GO:0048513">
    <property type="term" value="P:animal organ development"/>
    <property type="evidence" value="ECO:0007669"/>
    <property type="project" value="UniProtKB-ARBA"/>
</dbReference>
<sequence>MRSAHFIFLFTLQMQVFGIFFQSRLAKKFVSHRTSASREISLADPKEGSRIEHLRRVVRLGNVTQENSNQPLSMSLQDSSKISNPAVNLAHRSSSANAKGFWNQFMFRGKSDFRYVLPIRNIEVRQEKCRALSFSQRIFHENCETLELQNNICFGKCDTSPSSGEDGGSFHCPVCSPVIIAYKTLKLQCIDNTDIIKVVKIIEDCQCKTKPGQHSHHNGPVLVDPSVHQ</sequence>
<evidence type="ECO:0000259" key="9">
    <source>
        <dbReference type="PROSITE" id="PS01225"/>
    </source>
</evidence>
<evidence type="ECO:0000256" key="4">
    <source>
        <dbReference type="ARBA" id="ARBA00022729"/>
    </source>
</evidence>
<reference evidence="10 11" key="1">
    <citation type="submission" date="2024-05" db="EMBL/GenBank/DDBJ databases">
        <title>A high-quality chromosomal-level genome assembly of Topmouth culter (Culter alburnus).</title>
        <authorList>
            <person name="Zhao H."/>
        </authorList>
    </citation>
    <scope>NUCLEOTIDE SEQUENCE [LARGE SCALE GENOMIC DNA]</scope>
    <source>
        <strain evidence="10">CATC2023</strain>
        <tissue evidence="10">Muscle</tissue>
    </source>
</reference>
<dbReference type="Proteomes" id="UP001479290">
    <property type="component" value="Unassembled WGS sequence"/>
</dbReference>
<feature type="region of interest" description="Disordered" evidence="8">
    <location>
        <begin position="209"/>
        <end position="229"/>
    </location>
</feature>
<dbReference type="Gene3D" id="2.10.90.10">
    <property type="entry name" value="Cystine-knot cytokines"/>
    <property type="match status" value="1"/>
</dbReference>
<feature type="domain" description="CTCK" evidence="9">
    <location>
        <begin position="129"/>
        <end position="213"/>
    </location>
</feature>
<comment type="caution">
    <text evidence="7">Lacks conserved residue(s) required for the propagation of feature annotation.</text>
</comment>